<evidence type="ECO:0000313" key="8">
    <source>
        <dbReference type="Proteomes" id="UP000019373"/>
    </source>
</evidence>
<dbReference type="PANTHER" id="PTHR24166">
    <property type="entry name" value="ROLLING PEBBLES, ISOFORM B"/>
    <property type="match status" value="1"/>
</dbReference>
<feature type="transmembrane region" description="Helical" evidence="5">
    <location>
        <begin position="353"/>
        <end position="372"/>
    </location>
</feature>
<evidence type="ECO:0000256" key="1">
    <source>
        <dbReference type="ARBA" id="ARBA00022737"/>
    </source>
</evidence>
<keyword evidence="5" id="KW-0812">Transmembrane</keyword>
<evidence type="ECO:0000256" key="4">
    <source>
        <dbReference type="SAM" id="MobiDB-lite"/>
    </source>
</evidence>
<feature type="repeat" description="ANK" evidence="3">
    <location>
        <begin position="1323"/>
        <end position="1355"/>
    </location>
</feature>
<dbReference type="Pfam" id="PF13637">
    <property type="entry name" value="Ank_4"/>
    <property type="match status" value="1"/>
</dbReference>
<feature type="repeat" description="ANK" evidence="3">
    <location>
        <begin position="1161"/>
        <end position="1193"/>
    </location>
</feature>
<feature type="repeat" description="ANK" evidence="3">
    <location>
        <begin position="1624"/>
        <end position="1656"/>
    </location>
</feature>
<keyword evidence="8" id="KW-1185">Reference proteome</keyword>
<feature type="repeat" description="ANK" evidence="3">
    <location>
        <begin position="1058"/>
        <end position="1090"/>
    </location>
</feature>
<feature type="region of interest" description="Disordered" evidence="4">
    <location>
        <begin position="172"/>
        <end position="213"/>
    </location>
</feature>
<dbReference type="Proteomes" id="UP000019373">
    <property type="component" value="Unassembled WGS sequence"/>
</dbReference>
<keyword evidence="6" id="KW-0732">Signal</keyword>
<feature type="repeat" description="ANK" evidence="3">
    <location>
        <begin position="1591"/>
        <end position="1623"/>
    </location>
</feature>
<feature type="repeat" description="ANK" evidence="3">
    <location>
        <begin position="1289"/>
        <end position="1321"/>
    </location>
</feature>
<evidence type="ECO:0000256" key="6">
    <source>
        <dbReference type="SAM" id="SignalP"/>
    </source>
</evidence>
<feature type="repeat" description="ANK" evidence="3">
    <location>
        <begin position="1458"/>
        <end position="1490"/>
    </location>
</feature>
<dbReference type="HOGENOM" id="CLU_001887_1_0_1"/>
<feature type="compositionally biased region" description="Polar residues" evidence="4">
    <location>
        <begin position="191"/>
        <end position="203"/>
    </location>
</feature>
<dbReference type="EMBL" id="KE720882">
    <property type="protein sequence ID" value="ERF74254.1"/>
    <property type="molecule type" value="Genomic_DNA"/>
</dbReference>
<dbReference type="OrthoDB" id="4195095at2759"/>
<dbReference type="PROSITE" id="PS50088">
    <property type="entry name" value="ANK_REPEAT"/>
    <property type="match status" value="21"/>
</dbReference>
<dbReference type="Pfam" id="PF00023">
    <property type="entry name" value="Ank"/>
    <property type="match status" value="3"/>
</dbReference>
<keyword evidence="2 3" id="KW-0040">ANK repeat</keyword>
<feature type="repeat" description="ANK" evidence="3">
    <location>
        <begin position="1691"/>
        <end position="1723"/>
    </location>
</feature>
<feature type="signal peptide" evidence="6">
    <location>
        <begin position="1"/>
        <end position="20"/>
    </location>
</feature>
<reference evidence="8" key="1">
    <citation type="journal article" date="2014" name="BMC Genomics">
        <title>Genome characteristics reveal the impact of lichenization on lichen-forming fungus Endocarpon pusillum Hedwig (Verrucariales, Ascomycota).</title>
        <authorList>
            <person name="Wang Y.-Y."/>
            <person name="Liu B."/>
            <person name="Zhang X.-Y."/>
            <person name="Zhou Q.-M."/>
            <person name="Zhang T."/>
            <person name="Li H."/>
            <person name="Yu Y.-F."/>
            <person name="Zhang X.-L."/>
            <person name="Hao X.-Y."/>
            <person name="Wang M."/>
            <person name="Wang L."/>
            <person name="Wei J.-C."/>
        </authorList>
    </citation>
    <scope>NUCLEOTIDE SEQUENCE [LARGE SCALE GENOMIC DNA]</scope>
    <source>
        <strain evidence="8">Z07020 / HMAS-L-300199</strain>
    </source>
</reference>
<protein>
    <submittedName>
        <fullName evidence="7">Uncharacterized protein</fullName>
    </submittedName>
</protein>
<dbReference type="SUPFAM" id="SSF48403">
    <property type="entry name" value="Ankyrin repeat"/>
    <property type="match status" value="3"/>
</dbReference>
<dbReference type="InterPro" id="IPR036770">
    <property type="entry name" value="Ankyrin_rpt-contain_sf"/>
</dbReference>
<dbReference type="PRINTS" id="PR01415">
    <property type="entry name" value="ANKYRIN"/>
</dbReference>
<feature type="repeat" description="ANK" evidence="3">
    <location>
        <begin position="1657"/>
        <end position="1689"/>
    </location>
</feature>
<dbReference type="SMART" id="SM00248">
    <property type="entry name" value="ANK"/>
    <property type="match status" value="22"/>
</dbReference>
<feature type="repeat" description="ANK" evidence="3">
    <location>
        <begin position="1194"/>
        <end position="1219"/>
    </location>
</feature>
<dbReference type="OMA" id="GMFLCAW"/>
<dbReference type="Gene3D" id="1.25.40.20">
    <property type="entry name" value="Ankyrin repeat-containing domain"/>
    <property type="match status" value="8"/>
</dbReference>
<feature type="chain" id="PRO_5004613808" evidence="6">
    <location>
        <begin position="21"/>
        <end position="1726"/>
    </location>
</feature>
<dbReference type="RefSeq" id="XP_007799964.1">
    <property type="nucleotide sequence ID" value="XM_007801773.1"/>
</dbReference>
<organism evidence="7 8">
    <name type="scientific">Endocarpon pusillum (strain Z07020 / HMAS-L-300199)</name>
    <name type="common">Lichen-forming fungus</name>
    <dbReference type="NCBI Taxonomy" id="1263415"/>
    <lineage>
        <taxon>Eukaryota</taxon>
        <taxon>Fungi</taxon>
        <taxon>Dikarya</taxon>
        <taxon>Ascomycota</taxon>
        <taxon>Pezizomycotina</taxon>
        <taxon>Eurotiomycetes</taxon>
        <taxon>Chaetothyriomycetidae</taxon>
        <taxon>Verrucariales</taxon>
        <taxon>Verrucariaceae</taxon>
        <taxon>Endocarpon</taxon>
    </lineage>
</organism>
<feature type="repeat" description="ANK" evidence="3">
    <location>
        <begin position="1127"/>
        <end position="1159"/>
    </location>
</feature>
<evidence type="ECO:0000256" key="2">
    <source>
        <dbReference type="ARBA" id="ARBA00023043"/>
    </source>
</evidence>
<accession>U1HXR6</accession>
<evidence type="ECO:0000256" key="5">
    <source>
        <dbReference type="SAM" id="Phobius"/>
    </source>
</evidence>
<evidence type="ECO:0000313" key="7">
    <source>
        <dbReference type="EMBL" id="ERF74254.1"/>
    </source>
</evidence>
<dbReference type="PROSITE" id="PS50297">
    <property type="entry name" value="ANK_REP_REGION"/>
    <property type="match status" value="17"/>
</dbReference>
<sequence length="1726" mass="191974">MENMINTTLLILALVVPALAADDWDSFYNNFATDLTPLLALFGEQVTKQFLSESTSVLDNIIFAAAPLGILTAVVSVIRVCGNPSLRAFVGRAQEGHGAAEAELCSSTSRDVCELWNRGGIARVFGRPKILEFVHDQNSSDFYQGLDGHAPTAGLHRPAKFFPYTGDPTTSCAGANQTRTVKRLNGGPKNPENSEIQTDSEQNNDPERLERSRFAPSPNLSLNIGIKKPSRFWVLTAVLLGCFLQTAVLGFAIWATYFRRLLKDGQPIPYWAFPLTAAGTSSLVAGMFLCAWLIERSTEEIFFKKRARMYWLQPSNQSVGDQTFDAFAHRADLEEYVTSWKLEGSFQPQHEPLVWTAVAVTMAGFILQFIGLRGLHSLVALSQLGATLVMAAVRAGLRTQRLGEDKNDLGRILDIIEGHELDWQSFQIESYSGTWQVIHPFSALLRSWSGCLVENGLQENESIFCITSRDDTKDRSFRDDPDAAAATAAVKWISILQCEQSGTHNPGLEKPNRAARIMYYRARLARLTDVEAPSLSQRWQTDVRHRANSLGQAIEDAVKVIFSGDVELKKEWRDASAIFWRVACRLSCSGDRSKEDLPLYLLIRRKYGMWQIDRSELEAVLGLWSWSLRGSPLANADNFSKAYALAATPDQVEQAKVDLTMWVSRELPPLVVDKMPLDSLSLVTEDDVGSEEHVCNTTPKYDRTRSLLSIPFATARYNLDGSAGSDKGNDDMKILSVPTKNSLLAMCAQDIFTSFIDSAAAIILNLSDIKPMLQSDLDTPQVQDGQRDFRFSNRHLDRIATAFAEAGLGSKEDALMSVIPSLRARSILPLPDKVYDTVLSLGKDRRRSGRFTEGEDLLHWLYYNVTDTESPNRETVARELGELYRRAMRNPQDEIRDFGYRGIFWMLRSLKGSDWMIKLKDRYGWVAIQIALGKKDEKTCRELEDAEVNRSLVKEFEKMALFDVVRSDQIYPVGLLVTEKWKDDIRKPLAGLEQSLLSFAAQRGCIELVEDLLEEGTDLDSKDVMNRTPVFYASEAGHYDIVQHFLEAGTILVTRDRKGQTPLSRAAANGHEAVVKLLVERGVDLESKNEHKYGGRTPLLWASANGHEAVVKLLIERGADVDLKDDEDRTSLSWAAANGHEAVVKLLIERDADVESKDKNNSRTPLWRAAKNGHEAVVKLLIERGADVDLKDNKGRTSLSWAAANGHEAVVKLLIERDAWSPRTIGGRYVEQGVDLESKDERGVDLESEDKYQYNSRTPLSWAAANGHEAVVKLLVKQGADVESKDEYDSRTPLSWAAANRHEAVVKLLIERGADVESKDEYNGQTPLSWAAENGHEAVVKLLAERDAEVDSKDSGARTPLSWAAANGHEAVVKLLVKRGADVDSKHSKGRTPLLWAAENGHEAIVKLLVERGADVDSKHSEGRTPLSRAAANGHEAVVKLLIEWGADLESKDKYDYDDRTPLLWAAANGHEAIVKLLIERGADVTFKNNKRDWGSLLWVAVYGYETVIKLLIKRGADVDPKDTKGQTLLSRVAEHGYEAVVKLLVEQGADVDSKDNKGRTPLSWAAENGHETVVKLLVERGAVMDSKDNKGRIPLSWAAENGYKTVVKLLVERGADVDSKDSEGRTPLLWAAENGHEAVVKLLIEQGADVDLKDNEGRTLLSWAAENGHETVVKLLVERGADVESKDKDDNRTPLWRAAQNRHKAVVKLLVERERNLESKDNKSG</sequence>
<feature type="repeat" description="ANK" evidence="3">
    <location>
        <begin position="1356"/>
        <end position="1388"/>
    </location>
</feature>
<dbReference type="PANTHER" id="PTHR24166:SF48">
    <property type="entry name" value="PROTEIN VAPYRIN"/>
    <property type="match status" value="1"/>
</dbReference>
<feature type="transmembrane region" description="Helical" evidence="5">
    <location>
        <begin position="232"/>
        <end position="258"/>
    </location>
</feature>
<feature type="repeat" description="ANK" evidence="3">
    <location>
        <begin position="1422"/>
        <end position="1454"/>
    </location>
</feature>
<feature type="repeat" description="ANK" evidence="3">
    <location>
        <begin position="1492"/>
        <end position="1524"/>
    </location>
</feature>
<feature type="repeat" description="ANK" evidence="3">
    <location>
        <begin position="1525"/>
        <end position="1557"/>
    </location>
</feature>
<gene>
    <name evidence="7" type="ORF">EPUS_01941</name>
</gene>
<proteinExistence type="predicted"/>
<keyword evidence="5" id="KW-0472">Membrane</keyword>
<feature type="repeat" description="ANK" evidence="3">
    <location>
        <begin position="992"/>
        <end position="1024"/>
    </location>
</feature>
<dbReference type="eggNOG" id="KOG0504">
    <property type="taxonomic scope" value="Eukaryota"/>
</dbReference>
<name>U1HXR6_ENDPU</name>
<dbReference type="InterPro" id="IPR002110">
    <property type="entry name" value="Ankyrin_rpt"/>
</dbReference>
<dbReference type="GeneID" id="19236995"/>
<dbReference type="InterPro" id="IPR050889">
    <property type="entry name" value="Dendritic_Spine_Reg/Scaffold"/>
</dbReference>
<feature type="repeat" description="ANK" evidence="3">
    <location>
        <begin position="1558"/>
        <end position="1590"/>
    </location>
</feature>
<keyword evidence="5" id="KW-1133">Transmembrane helix</keyword>
<dbReference type="Pfam" id="PF12796">
    <property type="entry name" value="Ank_2"/>
    <property type="match status" value="6"/>
</dbReference>
<feature type="repeat" description="ANK" evidence="3">
    <location>
        <begin position="1094"/>
        <end position="1126"/>
    </location>
</feature>
<feature type="transmembrane region" description="Helical" evidence="5">
    <location>
        <begin position="270"/>
        <end position="294"/>
    </location>
</feature>
<feature type="repeat" description="ANK" evidence="3">
    <location>
        <begin position="1389"/>
        <end position="1421"/>
    </location>
</feature>
<feature type="transmembrane region" description="Helical" evidence="5">
    <location>
        <begin position="61"/>
        <end position="82"/>
    </location>
</feature>
<feature type="repeat" description="ANK" evidence="3">
    <location>
        <begin position="1255"/>
        <end position="1287"/>
    </location>
</feature>
<feature type="repeat" description="ANK" evidence="3">
    <location>
        <begin position="1025"/>
        <end position="1057"/>
    </location>
</feature>
<evidence type="ECO:0000256" key="3">
    <source>
        <dbReference type="PROSITE-ProRule" id="PRU00023"/>
    </source>
</evidence>
<keyword evidence="1" id="KW-0677">Repeat</keyword>